<proteinExistence type="predicted"/>
<evidence type="ECO:0000313" key="2">
    <source>
        <dbReference type="EMBL" id="CAK89939.1"/>
    </source>
</evidence>
<keyword evidence="3" id="KW-1185">Reference proteome</keyword>
<feature type="transmembrane region" description="Helical" evidence="1">
    <location>
        <begin position="47"/>
        <end position="69"/>
    </location>
</feature>
<sequence>MILISHDFHLICYCSIEQRNQYSKSGFFNMVSKCCFYLAKVQINQCLSAFVILIGLQFGFGSLSVRLCIFMETLIVYNSKFANISFSDMRTIIFDIYHHHLHIQLQSQQRYLEKVTIKFIINPLKTLLYFE</sequence>
<evidence type="ECO:0000256" key="1">
    <source>
        <dbReference type="SAM" id="Phobius"/>
    </source>
</evidence>
<dbReference type="AlphaFoldDB" id="A0E3S2"/>
<gene>
    <name evidence="2" type="ORF">GSPATT00023112001</name>
</gene>
<keyword evidence="1" id="KW-0472">Membrane</keyword>
<keyword evidence="1" id="KW-1133">Transmembrane helix</keyword>
<dbReference type="EMBL" id="CT868657">
    <property type="protein sequence ID" value="CAK89939.1"/>
    <property type="molecule type" value="Genomic_DNA"/>
</dbReference>
<evidence type="ECO:0000313" key="3">
    <source>
        <dbReference type="Proteomes" id="UP000000600"/>
    </source>
</evidence>
<evidence type="ECO:0008006" key="4">
    <source>
        <dbReference type="Google" id="ProtNLM"/>
    </source>
</evidence>
<keyword evidence="1" id="KW-0812">Transmembrane</keyword>
<organism evidence="2 3">
    <name type="scientific">Paramecium tetraurelia</name>
    <dbReference type="NCBI Taxonomy" id="5888"/>
    <lineage>
        <taxon>Eukaryota</taxon>
        <taxon>Sar</taxon>
        <taxon>Alveolata</taxon>
        <taxon>Ciliophora</taxon>
        <taxon>Intramacronucleata</taxon>
        <taxon>Oligohymenophorea</taxon>
        <taxon>Peniculida</taxon>
        <taxon>Parameciidae</taxon>
        <taxon>Paramecium</taxon>
    </lineage>
</organism>
<name>A0E3S2_PARTE</name>
<dbReference type="Proteomes" id="UP000000600">
    <property type="component" value="Unassembled WGS sequence"/>
</dbReference>
<dbReference type="RefSeq" id="XP_001457336.1">
    <property type="nucleotide sequence ID" value="XM_001457299.1"/>
</dbReference>
<dbReference type="HOGENOM" id="CLU_1931642_0_0_1"/>
<accession>A0E3S2</accession>
<dbReference type="GeneID" id="5043121"/>
<dbReference type="KEGG" id="ptm:GSPATT00023112001"/>
<reference evidence="2 3" key="1">
    <citation type="journal article" date="2006" name="Nature">
        <title>Global trends of whole-genome duplications revealed by the ciliate Paramecium tetraurelia.</title>
        <authorList>
            <consortium name="Genoscope"/>
            <person name="Aury J.-M."/>
            <person name="Jaillon O."/>
            <person name="Duret L."/>
            <person name="Noel B."/>
            <person name="Jubin C."/>
            <person name="Porcel B.M."/>
            <person name="Segurens B."/>
            <person name="Daubin V."/>
            <person name="Anthouard V."/>
            <person name="Aiach N."/>
            <person name="Arnaiz O."/>
            <person name="Billaut A."/>
            <person name="Beisson J."/>
            <person name="Blanc I."/>
            <person name="Bouhouche K."/>
            <person name="Camara F."/>
            <person name="Duharcourt S."/>
            <person name="Guigo R."/>
            <person name="Gogendeau D."/>
            <person name="Katinka M."/>
            <person name="Keller A.-M."/>
            <person name="Kissmehl R."/>
            <person name="Klotz C."/>
            <person name="Koll F."/>
            <person name="Le Moue A."/>
            <person name="Lepere C."/>
            <person name="Malinsky S."/>
            <person name="Nowacki M."/>
            <person name="Nowak J.K."/>
            <person name="Plattner H."/>
            <person name="Poulain J."/>
            <person name="Ruiz F."/>
            <person name="Serrano V."/>
            <person name="Zagulski M."/>
            <person name="Dessen P."/>
            <person name="Betermier M."/>
            <person name="Weissenbach J."/>
            <person name="Scarpelli C."/>
            <person name="Schachter V."/>
            <person name="Sperling L."/>
            <person name="Meyer E."/>
            <person name="Cohen J."/>
            <person name="Wincker P."/>
        </authorList>
    </citation>
    <scope>NUCLEOTIDE SEQUENCE [LARGE SCALE GENOMIC DNA]</scope>
    <source>
        <strain evidence="2 3">Stock d4-2</strain>
    </source>
</reference>
<dbReference type="InParanoid" id="A0E3S2"/>
<protein>
    <recommendedName>
        <fullName evidence="4">Transmembrane protein</fullName>
    </recommendedName>
</protein>